<feature type="transmembrane region" description="Helical" evidence="2">
    <location>
        <begin position="103"/>
        <end position="122"/>
    </location>
</feature>
<evidence type="ECO:0000256" key="2">
    <source>
        <dbReference type="SAM" id="Phobius"/>
    </source>
</evidence>
<evidence type="ECO:0000256" key="1">
    <source>
        <dbReference type="SAM" id="MobiDB-lite"/>
    </source>
</evidence>
<organism evidence="3">
    <name type="scientific">Desulfobacca acetoxidans</name>
    <dbReference type="NCBI Taxonomy" id="60893"/>
    <lineage>
        <taxon>Bacteria</taxon>
        <taxon>Pseudomonadati</taxon>
        <taxon>Thermodesulfobacteriota</taxon>
        <taxon>Desulfobaccia</taxon>
        <taxon>Desulfobaccales</taxon>
        <taxon>Desulfobaccaceae</taxon>
        <taxon>Desulfobacca</taxon>
    </lineage>
</organism>
<name>A0A7C5AN92_9BACT</name>
<sequence length="227" mass="25378">MPKFFDFWDPLERRYVFNSFLVVVALVEVLIFLVTLIWQIDEGVLGGPVRVVPFPWKEYLFVAFAAPLVLLFVFGLIIRGFQAFGAEAALSGASPNARRRHRLQFFGGLAALLTLLSLFLYGREFLNLAALFLKNLGLGGTYILVALVALAALYFPFRLFLNYRLQKKALEYQYLIQLAKRHGLLHSDMAPEILLPSAHPVAELPDSGTPRPPGEESTSPGSLKKDP</sequence>
<feature type="transmembrane region" description="Helical" evidence="2">
    <location>
        <begin position="142"/>
        <end position="161"/>
    </location>
</feature>
<comment type="caution">
    <text evidence="3">The sequence shown here is derived from an EMBL/GenBank/DDBJ whole genome shotgun (WGS) entry which is preliminary data.</text>
</comment>
<keyword evidence="2" id="KW-0472">Membrane</keyword>
<dbReference type="AlphaFoldDB" id="A0A7C5AN92"/>
<feature type="region of interest" description="Disordered" evidence="1">
    <location>
        <begin position="200"/>
        <end position="227"/>
    </location>
</feature>
<dbReference type="EMBL" id="DTKJ01000064">
    <property type="protein sequence ID" value="HGZ12453.1"/>
    <property type="molecule type" value="Genomic_DNA"/>
</dbReference>
<gene>
    <name evidence="3" type="ORF">ENW48_09590</name>
</gene>
<evidence type="ECO:0000313" key="3">
    <source>
        <dbReference type="EMBL" id="HGZ12453.1"/>
    </source>
</evidence>
<feature type="transmembrane region" description="Helical" evidence="2">
    <location>
        <begin position="20"/>
        <end position="40"/>
    </location>
</feature>
<accession>A0A7C5AN92</accession>
<proteinExistence type="predicted"/>
<protein>
    <submittedName>
        <fullName evidence="3">Uncharacterized protein</fullName>
    </submittedName>
</protein>
<feature type="transmembrane region" description="Helical" evidence="2">
    <location>
        <begin position="60"/>
        <end position="82"/>
    </location>
</feature>
<reference evidence="3" key="1">
    <citation type="journal article" date="2020" name="mSystems">
        <title>Genome- and Community-Level Interaction Insights into Carbon Utilization and Element Cycling Functions of Hydrothermarchaeota in Hydrothermal Sediment.</title>
        <authorList>
            <person name="Zhou Z."/>
            <person name="Liu Y."/>
            <person name="Xu W."/>
            <person name="Pan J."/>
            <person name="Luo Z.H."/>
            <person name="Li M."/>
        </authorList>
    </citation>
    <scope>NUCLEOTIDE SEQUENCE [LARGE SCALE GENOMIC DNA]</scope>
    <source>
        <strain evidence="3">SpSt-853</strain>
    </source>
</reference>
<keyword evidence="2" id="KW-1133">Transmembrane helix</keyword>
<keyword evidence="2" id="KW-0812">Transmembrane</keyword>